<feature type="region of interest" description="Disordered" evidence="1">
    <location>
        <begin position="1"/>
        <end position="25"/>
    </location>
</feature>
<feature type="non-terminal residue" evidence="3">
    <location>
        <position position="1"/>
    </location>
</feature>
<protein>
    <recommendedName>
        <fullName evidence="2">Glycosyltransferase subfamily 4-like N-terminal domain-containing protein</fullName>
    </recommendedName>
</protein>
<dbReference type="SUPFAM" id="SSF53756">
    <property type="entry name" value="UDP-Glycosyltransferase/glycogen phosphorylase"/>
    <property type="match status" value="1"/>
</dbReference>
<dbReference type="PANTHER" id="PTHR45947:SF3">
    <property type="entry name" value="SULFOQUINOVOSYL TRANSFERASE SQD2"/>
    <property type="match status" value="1"/>
</dbReference>
<name>X1ESN6_9ZZZZ</name>
<dbReference type="GO" id="GO:0016757">
    <property type="term" value="F:glycosyltransferase activity"/>
    <property type="evidence" value="ECO:0007669"/>
    <property type="project" value="TreeGrafter"/>
</dbReference>
<dbReference type="Pfam" id="PF13579">
    <property type="entry name" value="Glyco_trans_4_4"/>
    <property type="match status" value="1"/>
</dbReference>
<evidence type="ECO:0000313" key="3">
    <source>
        <dbReference type="EMBL" id="GAH35567.1"/>
    </source>
</evidence>
<feature type="non-terminal residue" evidence="3">
    <location>
        <position position="293"/>
    </location>
</feature>
<proteinExistence type="predicted"/>
<accession>X1ESN6</accession>
<evidence type="ECO:0000259" key="2">
    <source>
        <dbReference type="Pfam" id="PF13579"/>
    </source>
</evidence>
<dbReference type="InterPro" id="IPR050194">
    <property type="entry name" value="Glycosyltransferase_grp1"/>
</dbReference>
<dbReference type="EMBL" id="BARU01010651">
    <property type="protein sequence ID" value="GAH35567.1"/>
    <property type="molecule type" value="Genomic_DNA"/>
</dbReference>
<reference evidence="3" key="1">
    <citation type="journal article" date="2014" name="Front. Microbiol.">
        <title>High frequency of phylogenetically diverse reductive dehalogenase-homologous genes in deep subseafloor sedimentary metagenomes.</title>
        <authorList>
            <person name="Kawai M."/>
            <person name="Futagami T."/>
            <person name="Toyoda A."/>
            <person name="Takaki Y."/>
            <person name="Nishi S."/>
            <person name="Hori S."/>
            <person name="Arai W."/>
            <person name="Tsubouchi T."/>
            <person name="Morono Y."/>
            <person name="Uchiyama I."/>
            <person name="Ito T."/>
            <person name="Fujiyama A."/>
            <person name="Inagaki F."/>
            <person name="Takami H."/>
        </authorList>
    </citation>
    <scope>NUCLEOTIDE SEQUENCE</scope>
    <source>
        <strain evidence="3">Expedition CK06-06</strain>
    </source>
</reference>
<organism evidence="3">
    <name type="scientific">marine sediment metagenome</name>
    <dbReference type="NCBI Taxonomy" id="412755"/>
    <lineage>
        <taxon>unclassified sequences</taxon>
        <taxon>metagenomes</taxon>
        <taxon>ecological metagenomes</taxon>
    </lineage>
</organism>
<dbReference type="Gene3D" id="3.40.50.2000">
    <property type="entry name" value="Glycogen Phosphorylase B"/>
    <property type="match status" value="2"/>
</dbReference>
<evidence type="ECO:0000256" key="1">
    <source>
        <dbReference type="SAM" id="MobiDB-lite"/>
    </source>
</evidence>
<dbReference type="PANTHER" id="PTHR45947">
    <property type="entry name" value="SULFOQUINOVOSYL TRANSFERASE SQD2"/>
    <property type="match status" value="1"/>
</dbReference>
<dbReference type="CDD" id="cd03794">
    <property type="entry name" value="GT4_WbuB-like"/>
    <property type="match status" value="1"/>
</dbReference>
<gene>
    <name evidence="3" type="ORF">S03H2_20250</name>
</gene>
<sequence length="293" mass="31754">PPGCSPQEGERAGAPEDSTGSGTPLGTLQSLLKRLARDAPPALFEAAELAHNAYSLADMFRLVAHRRPNVIYERLTANSAAPTLVARLLGIPIVQEVNLLVGAGRFRPLVLEYLTRRIERWVLAHSALVVTVSSRFKDVLVEMGTPAEKVLVCPNAIDPEDFRKEIIPAIESEPGTSVVGYVGAFVPYHRLEFLVRAASELDGAEPAVRFLLVGDGVHRPAIETEISRVGVQDLFLLTGRVPHEEVPRYVASMDVAVIPGTADYTSPVKLFEYMALGKPVLAPRLPGIKDVVT</sequence>
<comment type="caution">
    <text evidence="3">The sequence shown here is derived from an EMBL/GenBank/DDBJ whole genome shotgun (WGS) entry which is preliminary data.</text>
</comment>
<dbReference type="AlphaFoldDB" id="X1ESN6"/>
<dbReference type="Pfam" id="PF13692">
    <property type="entry name" value="Glyco_trans_1_4"/>
    <property type="match status" value="1"/>
</dbReference>
<dbReference type="InterPro" id="IPR028098">
    <property type="entry name" value="Glyco_trans_4-like_N"/>
</dbReference>
<feature type="domain" description="Glycosyltransferase subfamily 4-like N-terminal" evidence="2">
    <location>
        <begin position="55"/>
        <end position="155"/>
    </location>
</feature>